<dbReference type="SUPFAM" id="SSF46565">
    <property type="entry name" value="Chaperone J-domain"/>
    <property type="match status" value="1"/>
</dbReference>
<dbReference type="InterPro" id="IPR053052">
    <property type="entry name" value="Imprinting_Balance_Reg"/>
</dbReference>
<dbReference type="OrthoDB" id="10250354at2759"/>
<feature type="compositionally biased region" description="Polar residues" evidence="1">
    <location>
        <begin position="187"/>
        <end position="198"/>
    </location>
</feature>
<name>A0A978UUZ4_ZIZJJ</name>
<dbReference type="PANTHER" id="PTHR45496">
    <property type="entry name" value="CHAPERONE DNAJ-DOMAIN SUPERFAMILY PROTEIN"/>
    <property type="match status" value="1"/>
</dbReference>
<dbReference type="SMART" id="SM00271">
    <property type="entry name" value="DnaJ"/>
    <property type="match status" value="1"/>
</dbReference>
<protein>
    <recommendedName>
        <fullName evidence="2">J domain-containing protein</fullName>
    </recommendedName>
</protein>
<gene>
    <name evidence="3" type="ORF">FEM48_Zijuj09G0198100</name>
</gene>
<feature type="region of interest" description="Disordered" evidence="1">
    <location>
        <begin position="338"/>
        <end position="430"/>
    </location>
</feature>
<feature type="region of interest" description="Disordered" evidence="1">
    <location>
        <begin position="155"/>
        <end position="218"/>
    </location>
</feature>
<dbReference type="InterPro" id="IPR001623">
    <property type="entry name" value="DnaJ_domain"/>
</dbReference>
<dbReference type="PROSITE" id="PS00636">
    <property type="entry name" value="DNAJ_1"/>
    <property type="match status" value="1"/>
</dbReference>
<dbReference type="AlphaFoldDB" id="A0A978UUZ4"/>
<dbReference type="InterPro" id="IPR018253">
    <property type="entry name" value="DnaJ_domain_CS"/>
</dbReference>
<feature type="compositionally biased region" description="Basic residues" evidence="1">
    <location>
        <begin position="351"/>
        <end position="361"/>
    </location>
</feature>
<proteinExistence type="predicted"/>
<organism evidence="3 4">
    <name type="scientific">Ziziphus jujuba var. spinosa</name>
    <dbReference type="NCBI Taxonomy" id="714518"/>
    <lineage>
        <taxon>Eukaryota</taxon>
        <taxon>Viridiplantae</taxon>
        <taxon>Streptophyta</taxon>
        <taxon>Embryophyta</taxon>
        <taxon>Tracheophyta</taxon>
        <taxon>Spermatophyta</taxon>
        <taxon>Magnoliopsida</taxon>
        <taxon>eudicotyledons</taxon>
        <taxon>Gunneridae</taxon>
        <taxon>Pentapetalae</taxon>
        <taxon>rosids</taxon>
        <taxon>fabids</taxon>
        <taxon>Rosales</taxon>
        <taxon>Rhamnaceae</taxon>
        <taxon>Paliureae</taxon>
        <taxon>Ziziphus</taxon>
    </lineage>
</organism>
<feature type="domain" description="J" evidence="2">
    <location>
        <begin position="69"/>
        <end position="134"/>
    </location>
</feature>
<dbReference type="Pfam" id="PF00226">
    <property type="entry name" value="DnaJ"/>
    <property type="match status" value="1"/>
</dbReference>
<dbReference type="InterPro" id="IPR056988">
    <property type="entry name" value="Zn_ribbon_pln"/>
</dbReference>
<dbReference type="EMBL" id="JAEACU010000009">
    <property type="protein sequence ID" value="KAH7518694.1"/>
    <property type="molecule type" value="Genomic_DNA"/>
</dbReference>
<evidence type="ECO:0000313" key="4">
    <source>
        <dbReference type="Proteomes" id="UP000813462"/>
    </source>
</evidence>
<evidence type="ECO:0000256" key="1">
    <source>
        <dbReference type="SAM" id="MobiDB-lite"/>
    </source>
</evidence>
<dbReference type="CDD" id="cd06257">
    <property type="entry name" value="DnaJ"/>
    <property type="match status" value="1"/>
</dbReference>
<dbReference type="PROSITE" id="PS50076">
    <property type="entry name" value="DNAJ_2"/>
    <property type="match status" value="1"/>
</dbReference>
<evidence type="ECO:0000259" key="2">
    <source>
        <dbReference type="PROSITE" id="PS50076"/>
    </source>
</evidence>
<reference evidence="3" key="1">
    <citation type="journal article" date="2021" name="Front. Plant Sci.">
        <title>Chromosome-Scale Genome Assembly for Chinese Sour Jujube and Insights Into Its Genome Evolution and Domestication Signature.</title>
        <authorList>
            <person name="Shen L.-Y."/>
            <person name="Luo H."/>
            <person name="Wang X.-L."/>
            <person name="Wang X.-M."/>
            <person name="Qiu X.-J."/>
            <person name="Liu H."/>
            <person name="Zhou S.-S."/>
            <person name="Jia K.-H."/>
            <person name="Nie S."/>
            <person name="Bao Y.-T."/>
            <person name="Zhang R.-G."/>
            <person name="Yun Q.-Z."/>
            <person name="Chai Y.-H."/>
            <person name="Lu J.-Y."/>
            <person name="Li Y."/>
            <person name="Zhao S.-W."/>
            <person name="Mao J.-F."/>
            <person name="Jia S.-G."/>
            <person name="Mao Y.-M."/>
        </authorList>
    </citation>
    <scope>NUCLEOTIDE SEQUENCE</scope>
    <source>
        <strain evidence="3">AT0</strain>
        <tissue evidence="3">Leaf</tissue>
    </source>
</reference>
<dbReference type="PANTHER" id="PTHR45496:SF19">
    <property type="entry name" value="J DOMAIN-CONTAINING PROTEIN"/>
    <property type="match status" value="1"/>
</dbReference>
<sequence length="497" mass="54771">MEATTIHSAEAKRWLNTAVKLLTTRDLHGTRSFAIRARESYPRLDTADEIIAVADTLIAGESRINNQHDWYAILQVQRNTQNLEIIASQYRRLAILLNPQKSQLPYSDEAFRLVSEAWSVLSNPSKKVVYDSELNVQTQFELGTGSTQLHDRQPFLQKHQPQQPVRRSPRTKEGRPAAAAVEEDSPRVNNVTDSTRSITRPGRPGRQSVPSTRASTAARSEAPSNFWTACPYCYFLYEYPKVYEDCALRCQNCKRAFHAAMIPSPPLTETKDAYFCCWGFFPLGFSGKGKNTAGSSNWNPISAMFACPLPAQGKRTSNNRSSSPKFVYHDEDVIVEVSDESDDSDDEWGRSGRRKRARNSKGKGSVVANNIPKRAPSERLKRGNTQNVEGMDNAGNGQVFDSAAASGAAPRTDSSKKAVASASNAKKKGKAKWGRLDLNVEFSNEIEEPAPGMSEGNGAGNQEGDNIEGIGFFEGLDEFLSSLPILNVVGDDKVKAT</sequence>
<comment type="caution">
    <text evidence="3">The sequence shown here is derived from an EMBL/GenBank/DDBJ whole genome shotgun (WGS) entry which is preliminary data.</text>
</comment>
<dbReference type="Gene3D" id="1.10.287.110">
    <property type="entry name" value="DnaJ domain"/>
    <property type="match status" value="1"/>
</dbReference>
<evidence type="ECO:0000313" key="3">
    <source>
        <dbReference type="EMBL" id="KAH7518694.1"/>
    </source>
</evidence>
<dbReference type="InterPro" id="IPR036869">
    <property type="entry name" value="J_dom_sf"/>
</dbReference>
<dbReference type="CDD" id="cd15489">
    <property type="entry name" value="PHD_SF"/>
    <property type="match status" value="1"/>
</dbReference>
<dbReference type="Proteomes" id="UP000813462">
    <property type="component" value="Unassembled WGS sequence"/>
</dbReference>
<dbReference type="Pfam" id="PF23551">
    <property type="entry name" value="Zn_ribbon_20"/>
    <property type="match status" value="1"/>
</dbReference>
<accession>A0A978UUZ4</accession>
<feature type="region of interest" description="Disordered" evidence="1">
    <location>
        <begin position="445"/>
        <end position="466"/>
    </location>
</feature>